<accession>A0A840IN93</accession>
<feature type="transmembrane region" description="Helical" evidence="2">
    <location>
        <begin position="271"/>
        <end position="294"/>
    </location>
</feature>
<proteinExistence type="predicted"/>
<keyword evidence="2" id="KW-1133">Transmembrane helix</keyword>
<reference evidence="4 5" key="1">
    <citation type="submission" date="2020-08" db="EMBL/GenBank/DDBJ databases">
        <title>Sequencing the genomes of 1000 actinobacteria strains.</title>
        <authorList>
            <person name="Klenk H.-P."/>
        </authorList>
    </citation>
    <scope>NUCLEOTIDE SEQUENCE [LARGE SCALE GENOMIC DNA]</scope>
    <source>
        <strain evidence="4 5">DSM 45859</strain>
    </source>
</reference>
<feature type="transmembrane region" description="Helical" evidence="2">
    <location>
        <begin position="245"/>
        <end position="265"/>
    </location>
</feature>
<dbReference type="InterPro" id="IPR036938">
    <property type="entry name" value="PAP2/HPO_sf"/>
</dbReference>
<comment type="caution">
    <text evidence="4">The sequence shown here is derived from an EMBL/GenBank/DDBJ whole genome shotgun (WGS) entry which is preliminary data.</text>
</comment>
<evidence type="ECO:0000256" key="1">
    <source>
        <dbReference type="SAM" id="MobiDB-lite"/>
    </source>
</evidence>
<dbReference type="EMBL" id="JACHMG010000001">
    <property type="protein sequence ID" value="MBB4682847.1"/>
    <property type="molecule type" value="Genomic_DNA"/>
</dbReference>
<keyword evidence="2" id="KW-0472">Membrane</keyword>
<keyword evidence="2" id="KW-0812">Transmembrane</keyword>
<evidence type="ECO:0000313" key="4">
    <source>
        <dbReference type="EMBL" id="MBB4682847.1"/>
    </source>
</evidence>
<dbReference type="AlphaFoldDB" id="A0A840IN93"/>
<feature type="transmembrane region" description="Helical" evidence="2">
    <location>
        <begin position="98"/>
        <end position="115"/>
    </location>
</feature>
<feature type="transmembrane region" description="Helical" evidence="2">
    <location>
        <begin position="187"/>
        <end position="208"/>
    </location>
</feature>
<dbReference type="CDD" id="cd01610">
    <property type="entry name" value="PAP2_like"/>
    <property type="match status" value="1"/>
</dbReference>
<dbReference type="SUPFAM" id="SSF48317">
    <property type="entry name" value="Acid phosphatase/Vanadium-dependent haloperoxidase"/>
    <property type="match status" value="1"/>
</dbReference>
<protein>
    <submittedName>
        <fullName evidence="4">Membrane-associated phospholipid phosphatase</fullName>
    </submittedName>
</protein>
<sequence>MAVISPGMTSGRTTATVPVPASPASGGVPRHALAPPRTWRSAVLAAAAAGFAAAFALAYVLFVRTASGQQAEDGVVHSAQSAGRSTVDWAQPLRQVDLVVVLGGTGLVVLLLALVRRRFALGVTALVLLLAPLAAAQLLKLYVLVRPDVTDGSGAPGHNSFPSGHVSAAAAVLFALAVVLPARLRTWVLAAGVPCVAWVAAATVALGWHRLSDTVGGALLVAAVVCTGAAVVSARRPDGRRIPPVTTAIALAGPSAVVLGGFVVLSSATSGAARFVAALTLAALGVAAVVLLAAGPLRPVNFDPSGVRTRVAGPVVDQRTQRPNRPPR</sequence>
<keyword evidence="5" id="KW-1185">Reference proteome</keyword>
<feature type="domain" description="Phosphatidic acid phosphatase type 2/haloperoxidase" evidence="3">
    <location>
        <begin position="121"/>
        <end position="229"/>
    </location>
</feature>
<feature type="region of interest" description="Disordered" evidence="1">
    <location>
        <begin position="1"/>
        <end position="32"/>
    </location>
</feature>
<name>A0A840IN93_9PSEU</name>
<feature type="transmembrane region" description="Helical" evidence="2">
    <location>
        <begin position="122"/>
        <end position="143"/>
    </location>
</feature>
<dbReference type="Pfam" id="PF01569">
    <property type="entry name" value="PAP2"/>
    <property type="match status" value="1"/>
</dbReference>
<evidence type="ECO:0000256" key="2">
    <source>
        <dbReference type="SAM" id="Phobius"/>
    </source>
</evidence>
<dbReference type="Proteomes" id="UP000581769">
    <property type="component" value="Unassembled WGS sequence"/>
</dbReference>
<dbReference type="Gene3D" id="1.20.144.10">
    <property type="entry name" value="Phosphatidic acid phosphatase type 2/haloperoxidase"/>
    <property type="match status" value="1"/>
</dbReference>
<dbReference type="SMART" id="SM00014">
    <property type="entry name" value="acidPPc"/>
    <property type="match status" value="1"/>
</dbReference>
<feature type="transmembrane region" description="Helical" evidence="2">
    <location>
        <begin position="214"/>
        <end position="233"/>
    </location>
</feature>
<evidence type="ECO:0000313" key="5">
    <source>
        <dbReference type="Proteomes" id="UP000581769"/>
    </source>
</evidence>
<feature type="transmembrane region" description="Helical" evidence="2">
    <location>
        <begin position="42"/>
        <end position="62"/>
    </location>
</feature>
<feature type="transmembrane region" description="Helical" evidence="2">
    <location>
        <begin position="163"/>
        <end position="180"/>
    </location>
</feature>
<dbReference type="InterPro" id="IPR000326">
    <property type="entry name" value="PAP2/HPO"/>
</dbReference>
<feature type="compositionally biased region" description="Polar residues" evidence="1">
    <location>
        <begin position="7"/>
        <end position="16"/>
    </location>
</feature>
<organism evidence="4 5">
    <name type="scientific">Amycolatopsis jiangsuensis</name>
    <dbReference type="NCBI Taxonomy" id="1181879"/>
    <lineage>
        <taxon>Bacteria</taxon>
        <taxon>Bacillati</taxon>
        <taxon>Actinomycetota</taxon>
        <taxon>Actinomycetes</taxon>
        <taxon>Pseudonocardiales</taxon>
        <taxon>Pseudonocardiaceae</taxon>
        <taxon>Amycolatopsis</taxon>
    </lineage>
</organism>
<evidence type="ECO:0000259" key="3">
    <source>
        <dbReference type="SMART" id="SM00014"/>
    </source>
</evidence>
<dbReference type="RefSeq" id="WP_246458732.1">
    <property type="nucleotide sequence ID" value="NZ_JACHMG010000001.1"/>
</dbReference>
<gene>
    <name evidence="4" type="ORF">BJY18_000332</name>
</gene>